<dbReference type="CDD" id="cd00495">
    <property type="entry name" value="Ribosomal_L25_TL5_CTC"/>
    <property type="match status" value="1"/>
</dbReference>
<dbReference type="PANTHER" id="PTHR33284">
    <property type="entry name" value="RIBOSOMAL PROTEIN L25/GLN-TRNA SYNTHETASE, ANTI-CODON-BINDING DOMAIN-CONTAINING PROTEIN"/>
    <property type="match status" value="1"/>
</dbReference>
<dbReference type="Gene3D" id="2.40.240.10">
    <property type="entry name" value="Ribosomal Protein L25, Chain P"/>
    <property type="match status" value="1"/>
</dbReference>
<dbReference type="SUPFAM" id="SSF50715">
    <property type="entry name" value="Ribosomal protein L25-like"/>
    <property type="match status" value="1"/>
</dbReference>
<evidence type="ECO:0000256" key="3">
    <source>
        <dbReference type="ARBA" id="ARBA00022980"/>
    </source>
</evidence>
<dbReference type="PANTHER" id="PTHR33284:SF1">
    <property type="entry name" value="RIBOSOMAL PROTEIN L25_GLN-TRNA SYNTHETASE, ANTI-CODON-BINDING DOMAIN-CONTAINING PROTEIN"/>
    <property type="match status" value="1"/>
</dbReference>
<evidence type="ECO:0000313" key="8">
    <source>
        <dbReference type="EMBL" id="VAW21840.1"/>
    </source>
</evidence>
<keyword evidence="1" id="KW-0699">rRNA-binding</keyword>
<evidence type="ECO:0000256" key="2">
    <source>
        <dbReference type="ARBA" id="ARBA00022884"/>
    </source>
</evidence>
<feature type="region of interest" description="Disordered" evidence="5">
    <location>
        <begin position="186"/>
        <end position="209"/>
    </location>
</feature>
<dbReference type="Gene3D" id="2.170.120.20">
    <property type="entry name" value="Ribosomal protein L25, beta domain"/>
    <property type="match status" value="1"/>
</dbReference>
<evidence type="ECO:0000259" key="6">
    <source>
        <dbReference type="Pfam" id="PF01386"/>
    </source>
</evidence>
<dbReference type="InterPro" id="IPR020057">
    <property type="entry name" value="Ribosomal_bL25_b-dom"/>
</dbReference>
<dbReference type="Pfam" id="PF01386">
    <property type="entry name" value="Ribosomal_L25p"/>
    <property type="match status" value="1"/>
</dbReference>
<evidence type="ECO:0000256" key="5">
    <source>
        <dbReference type="SAM" id="MobiDB-lite"/>
    </source>
</evidence>
<dbReference type="InterPro" id="IPR001021">
    <property type="entry name" value="Ribosomal_bL25_long"/>
</dbReference>
<organism evidence="8">
    <name type="scientific">hydrothermal vent metagenome</name>
    <dbReference type="NCBI Taxonomy" id="652676"/>
    <lineage>
        <taxon>unclassified sequences</taxon>
        <taxon>metagenomes</taxon>
        <taxon>ecological metagenomes</taxon>
    </lineage>
</organism>
<keyword evidence="3 8" id="KW-0689">Ribosomal protein</keyword>
<dbReference type="InterPro" id="IPR011035">
    <property type="entry name" value="Ribosomal_bL25/Gln-tRNA_synth"/>
</dbReference>
<dbReference type="GO" id="GO:0008097">
    <property type="term" value="F:5S rRNA binding"/>
    <property type="evidence" value="ECO:0007669"/>
    <property type="project" value="InterPro"/>
</dbReference>
<evidence type="ECO:0000256" key="1">
    <source>
        <dbReference type="ARBA" id="ARBA00022730"/>
    </source>
</evidence>
<keyword evidence="4" id="KW-0687">Ribonucleoprotein</keyword>
<dbReference type="EMBL" id="UOEP01000156">
    <property type="protein sequence ID" value="VAW21840.1"/>
    <property type="molecule type" value="Genomic_DNA"/>
</dbReference>
<keyword evidence="2" id="KW-0694">RNA-binding</keyword>
<protein>
    <submittedName>
        <fullName evidence="8">LSU ribosomal protein L25p</fullName>
    </submittedName>
</protein>
<dbReference type="GO" id="GO:0006412">
    <property type="term" value="P:translation"/>
    <property type="evidence" value="ECO:0007669"/>
    <property type="project" value="InterPro"/>
</dbReference>
<gene>
    <name evidence="8" type="ORF">MNBD_BACTEROID01-1062</name>
</gene>
<dbReference type="HAMAP" id="MF_01334">
    <property type="entry name" value="Ribosomal_bL25_CTC"/>
    <property type="match status" value="1"/>
</dbReference>
<dbReference type="GO" id="GO:0022625">
    <property type="term" value="C:cytosolic large ribosomal subunit"/>
    <property type="evidence" value="ECO:0007669"/>
    <property type="project" value="TreeGrafter"/>
</dbReference>
<evidence type="ECO:0000256" key="4">
    <source>
        <dbReference type="ARBA" id="ARBA00023274"/>
    </source>
</evidence>
<dbReference type="NCBIfam" id="TIGR00731">
    <property type="entry name" value="bL25_bact_ctc"/>
    <property type="match status" value="1"/>
</dbReference>
<reference evidence="8" key="1">
    <citation type="submission" date="2018-06" db="EMBL/GenBank/DDBJ databases">
        <authorList>
            <person name="Zhirakovskaya E."/>
        </authorList>
    </citation>
    <scope>NUCLEOTIDE SEQUENCE</scope>
</reference>
<dbReference type="GO" id="GO:0003735">
    <property type="term" value="F:structural constituent of ribosome"/>
    <property type="evidence" value="ECO:0007669"/>
    <property type="project" value="InterPro"/>
</dbReference>
<dbReference type="AlphaFoldDB" id="A0A3B0TYL2"/>
<feature type="domain" description="Large ribosomal subunit protein bL25 L25" evidence="6">
    <location>
        <begin position="6"/>
        <end position="90"/>
    </location>
</feature>
<evidence type="ECO:0000259" key="7">
    <source>
        <dbReference type="Pfam" id="PF14693"/>
    </source>
</evidence>
<dbReference type="InterPro" id="IPR037121">
    <property type="entry name" value="Ribosomal_bL25_C"/>
</dbReference>
<dbReference type="NCBIfam" id="NF004132">
    <property type="entry name" value="PRK05618.2-2"/>
    <property type="match status" value="1"/>
</dbReference>
<dbReference type="InterPro" id="IPR020930">
    <property type="entry name" value="Ribosomal_uL5_bac-type"/>
</dbReference>
<dbReference type="InterPro" id="IPR029751">
    <property type="entry name" value="Ribosomal_L25_dom"/>
</dbReference>
<sequence length="209" mass="23399">MKSVVIKGKQREAVGKKNTKKLRSEGNVPCVLYGGDKPIHFYAPFNEFRKIVYTPSVYLLDVDIDGKVYKAIMQDIQWHPVEEQILHIDFFIVRDDKPIKIEIPVKPNGLAKGIKQGGKLKSNLRKLKVKAFAKDLPDTIEIDVEDLALGESVKVEDLSFENIEFLDNKSNVVVSVNITRAAMAAMSPEDTIEEEGAESKEAPETTENA</sequence>
<name>A0A3B0TYL2_9ZZZZ</name>
<dbReference type="InterPro" id="IPR020056">
    <property type="entry name" value="Rbsml_bL25/Gln-tRNA_synth_N"/>
</dbReference>
<proteinExistence type="inferred from homology"/>
<accession>A0A3B0TYL2</accession>
<feature type="domain" description="Large ribosomal subunit protein bL25 beta" evidence="7">
    <location>
        <begin position="99"/>
        <end position="179"/>
    </location>
</feature>
<dbReference type="Pfam" id="PF14693">
    <property type="entry name" value="Ribosomal_TL5_C"/>
    <property type="match status" value="1"/>
</dbReference>